<comment type="caution">
    <text evidence="1">The sequence shown here is derived from an EMBL/GenBank/DDBJ whole genome shotgun (WGS) entry which is preliminary data.</text>
</comment>
<dbReference type="PANTHER" id="PTHR10622">
    <property type="entry name" value="HET DOMAIN-CONTAINING PROTEIN"/>
    <property type="match status" value="1"/>
</dbReference>
<organism evidence="1 2">
    <name type="scientific">Lithohypha guttulata</name>
    <dbReference type="NCBI Taxonomy" id="1690604"/>
    <lineage>
        <taxon>Eukaryota</taxon>
        <taxon>Fungi</taxon>
        <taxon>Dikarya</taxon>
        <taxon>Ascomycota</taxon>
        <taxon>Pezizomycotina</taxon>
        <taxon>Eurotiomycetes</taxon>
        <taxon>Chaetothyriomycetidae</taxon>
        <taxon>Chaetothyriales</taxon>
        <taxon>Trichomeriaceae</taxon>
        <taxon>Lithohypha</taxon>
    </lineage>
</organism>
<protein>
    <submittedName>
        <fullName evidence="1">Uncharacterized protein</fullName>
    </submittedName>
</protein>
<name>A0ABR0JWX4_9EURO</name>
<accession>A0ABR0JWX4</accession>
<dbReference type="Proteomes" id="UP001345013">
    <property type="component" value="Unassembled WGS sequence"/>
</dbReference>
<dbReference type="PANTHER" id="PTHR10622:SF12">
    <property type="entry name" value="HET DOMAIN-CONTAINING PROTEIN"/>
    <property type="match status" value="1"/>
</dbReference>
<reference evidence="1 2" key="1">
    <citation type="submission" date="2023-08" db="EMBL/GenBank/DDBJ databases">
        <title>Black Yeasts Isolated from many extreme environments.</title>
        <authorList>
            <person name="Coleine C."/>
            <person name="Stajich J.E."/>
            <person name="Selbmann L."/>
        </authorList>
    </citation>
    <scope>NUCLEOTIDE SEQUENCE [LARGE SCALE GENOMIC DNA]</scope>
    <source>
        <strain evidence="1 2">CCFEE 5885</strain>
    </source>
</reference>
<gene>
    <name evidence="1" type="ORF">LTR24_009469</name>
</gene>
<proteinExistence type="predicted"/>
<keyword evidence="2" id="KW-1185">Reference proteome</keyword>
<dbReference type="EMBL" id="JAVRRG010000209">
    <property type="protein sequence ID" value="KAK5077640.1"/>
    <property type="molecule type" value="Genomic_DNA"/>
</dbReference>
<evidence type="ECO:0000313" key="2">
    <source>
        <dbReference type="Proteomes" id="UP001345013"/>
    </source>
</evidence>
<evidence type="ECO:0000313" key="1">
    <source>
        <dbReference type="EMBL" id="KAK5077640.1"/>
    </source>
</evidence>
<sequence>MRCSSLVSSAPVAIPGRTTSRIEDRAYSLLGLFDVNMPMLYGEGKKAFKRLQQEIIKQSNDTSILLWATEGVADATLNVLASSPDEFSGHRCTTSTLWVNKGSRWLDDKPFSMTNIGLSIELMLVPWAVDIYFALLDYCHCTYDCETSTGRADSLEAFQRCDTSADSTFGESVPVIFLRKIRGSARWARIRWGQDTHSGIRGHFLGQRHEELVFRQRLTSTGHSEHPVIQQLCTIVDYESDRLLLFNAALETAQLDLIVATLLRATTT</sequence>